<evidence type="ECO:0000256" key="1">
    <source>
        <dbReference type="ARBA" id="ARBA00022741"/>
    </source>
</evidence>
<dbReference type="Pfam" id="PF00176">
    <property type="entry name" value="SNF2-rel_dom"/>
    <property type="match status" value="1"/>
</dbReference>
<dbReference type="PANTHER" id="PTHR45626">
    <property type="entry name" value="TRANSCRIPTION TERMINATION FACTOR 2-RELATED"/>
    <property type="match status" value="1"/>
</dbReference>
<organism evidence="7 8">
    <name type="scientific">Blastomyces percursus</name>
    <dbReference type="NCBI Taxonomy" id="1658174"/>
    <lineage>
        <taxon>Eukaryota</taxon>
        <taxon>Fungi</taxon>
        <taxon>Dikarya</taxon>
        <taxon>Ascomycota</taxon>
        <taxon>Pezizomycotina</taxon>
        <taxon>Eurotiomycetes</taxon>
        <taxon>Eurotiomycetidae</taxon>
        <taxon>Onygenales</taxon>
        <taxon>Ajellomycetaceae</taxon>
        <taxon>Blastomyces</taxon>
    </lineage>
</organism>
<dbReference type="InterPro" id="IPR027417">
    <property type="entry name" value="P-loop_NTPase"/>
</dbReference>
<keyword evidence="3" id="KW-0067">ATP-binding</keyword>
<dbReference type="OrthoDB" id="423559at2759"/>
<dbReference type="AlphaFoldDB" id="A0A1J9QHY3"/>
<reference evidence="7 8" key="1">
    <citation type="submission" date="2015-08" db="EMBL/GenBank/DDBJ databases">
        <title>Emmonsia species relationships and genome sequence.</title>
        <authorList>
            <person name="Cuomo C.A."/>
            <person name="Schwartz I.S."/>
            <person name="Kenyon C."/>
            <person name="De Hoog G.S."/>
            <person name="Govender N.P."/>
            <person name="Botha A."/>
            <person name="Moreno L."/>
            <person name="De Vries M."/>
            <person name="Munoz J.F."/>
            <person name="Stielow J.B."/>
        </authorList>
    </citation>
    <scope>NUCLEOTIDE SEQUENCE [LARGE SCALE GENOMIC DNA]</scope>
    <source>
        <strain evidence="7 8">EI222</strain>
    </source>
</reference>
<dbReference type="InterPro" id="IPR000330">
    <property type="entry name" value="SNF2_N"/>
</dbReference>
<evidence type="ECO:0000256" key="4">
    <source>
        <dbReference type="SAM" id="MobiDB-lite"/>
    </source>
</evidence>
<feature type="domain" description="Helicase C-terminal" evidence="6">
    <location>
        <begin position="842"/>
        <end position="1003"/>
    </location>
</feature>
<evidence type="ECO:0000259" key="6">
    <source>
        <dbReference type="PROSITE" id="PS51194"/>
    </source>
</evidence>
<sequence length="1077" mass="120908">MVKEREPPRAPGLRAEKNEKPQSRQSSQPGFGQSAPVSSLHQSKGNPFIIPKANKPRPEHHQPPPRPQAQLQGKDYRPNHGQAPGATLKHGSSISSLGQRYTGYDPLRPVKPLEYSNSRKLLHDDSVYEIVKPSNNNHTTQPAPIPMFASPTKPKMSRSLSNLQNFIDLTGTLTNARLYEEEIDAMDAYSYVDAEKANENIKALLEGAFEDEDDKPRTRQRRKKIEDEVNALASKLQKVAVGGTVDEGEEEEEEEEEEDDGTVEGLKIKLLPHQREGVEWMRDKESGVKKTRGVIPKGGILADDMGLGKTIQTIALMLTNPRYPKAKEETMEDKDKRQKNIPTEVGKGTLVVAPLALIKQWESEIESKVTDSHRLRVCVYHGPQRTKHADSLSHFDVVITTYGTLSSEHASSEKKPTGCFANHWYRIILDEAHTIKNRNAKATQAACALRSEYRWCLTGTPMQNNLDELQSLINFLRIKPYNDFAAWREQITKPLNNGRGGLAIRRLQVYLKAFMKRRTKDVLKLDGGLGPGSYNSKGENKESSHGFRITNREVLKVEAEFTPAERAFYRRLEQRTDKTLERMIGGDNINYASALVLLLRLRQACNHPDLVKSDLAQDKDVLMNNFGGGSQSKTPKGVEDIDSIADLMGGLSVMTKLCDVCQAELSSNEATRGASRCAECEADLHIQAISPRKQSDKKKKKRQNKLKEKDKRGEAADRNSSAEISEMRRARLQKQRLIVDSDDEDDDGKWLVPNGERQVKNLGKAGGSDDEDAEGGGEWLGSGDSETDEDEDDEARDGSWKRTDVINLGPGEDSDKGDVEDETDDDESDDEPETPDHLASTKIRHLMRILKKETGDYKFIVFSFFTSMLNKIEPFLKDSHIGYARYDGAMRNDLREHSLDRLRNSSKTRVLLCSLRAGSLGLNLTAASRVVILEPFWNPFVEEQAIDRVHRLNQTVDVKIYKLTIKDTVEERIVDLQERKRELANATIEGKAAAAKLTMKDMMALFSHEASARYSGEDDQKLNLSGKTRLLGSKDDDNRLLHGVSTDQSRRATPPVTQGKNSSRRPTPESSVYGRRW</sequence>
<feature type="region of interest" description="Disordered" evidence="4">
    <location>
        <begin position="241"/>
        <end position="263"/>
    </location>
</feature>
<dbReference type="SMART" id="SM00487">
    <property type="entry name" value="DEXDc"/>
    <property type="match status" value="1"/>
</dbReference>
<evidence type="ECO:0008006" key="9">
    <source>
        <dbReference type="Google" id="ProtNLM"/>
    </source>
</evidence>
<keyword evidence="8" id="KW-1185">Reference proteome</keyword>
<dbReference type="Gene3D" id="3.40.50.10810">
    <property type="entry name" value="Tandem AAA-ATPase domain"/>
    <property type="match status" value="1"/>
</dbReference>
<feature type="region of interest" description="Disordered" evidence="4">
    <location>
        <begin position="1028"/>
        <end position="1077"/>
    </location>
</feature>
<keyword evidence="1" id="KW-0547">Nucleotide-binding</keyword>
<gene>
    <name evidence="7" type="ORF">ACJ73_00516</name>
</gene>
<evidence type="ECO:0000259" key="5">
    <source>
        <dbReference type="PROSITE" id="PS51192"/>
    </source>
</evidence>
<feature type="compositionally biased region" description="Polar residues" evidence="4">
    <location>
        <begin position="23"/>
        <end position="45"/>
    </location>
</feature>
<dbReference type="GO" id="GO:0006281">
    <property type="term" value="P:DNA repair"/>
    <property type="evidence" value="ECO:0007669"/>
    <property type="project" value="TreeGrafter"/>
</dbReference>
<dbReference type="InterPro" id="IPR001650">
    <property type="entry name" value="Helicase_C-like"/>
</dbReference>
<accession>A0A1J9QHY3</accession>
<comment type="caution">
    <text evidence="7">The sequence shown here is derived from an EMBL/GenBank/DDBJ whole genome shotgun (WGS) entry which is preliminary data.</text>
</comment>
<dbReference type="GO" id="GO:0008094">
    <property type="term" value="F:ATP-dependent activity, acting on DNA"/>
    <property type="evidence" value="ECO:0007669"/>
    <property type="project" value="TreeGrafter"/>
</dbReference>
<dbReference type="Gene3D" id="3.40.50.300">
    <property type="entry name" value="P-loop containing nucleotide triphosphate hydrolases"/>
    <property type="match status" value="2"/>
</dbReference>
<dbReference type="FunFam" id="3.40.50.10810:FF:000053">
    <property type="entry name" value="SNF2 family helicase/ATPase, putative"/>
    <property type="match status" value="1"/>
</dbReference>
<feature type="compositionally biased region" description="Basic residues" evidence="4">
    <location>
        <begin position="695"/>
        <end position="704"/>
    </location>
</feature>
<feature type="region of interest" description="Disordered" evidence="4">
    <location>
        <begin position="691"/>
        <end position="839"/>
    </location>
</feature>
<dbReference type="InterPro" id="IPR014001">
    <property type="entry name" value="Helicase_ATP-bd"/>
</dbReference>
<evidence type="ECO:0000313" key="8">
    <source>
        <dbReference type="Proteomes" id="UP000242791"/>
    </source>
</evidence>
<evidence type="ECO:0000256" key="3">
    <source>
        <dbReference type="ARBA" id="ARBA00022840"/>
    </source>
</evidence>
<dbReference type="PROSITE" id="PS51192">
    <property type="entry name" value="HELICASE_ATP_BIND_1"/>
    <property type="match status" value="1"/>
</dbReference>
<dbReference type="PROSITE" id="PS51194">
    <property type="entry name" value="HELICASE_CTER"/>
    <property type="match status" value="1"/>
</dbReference>
<dbReference type="CDD" id="cd18793">
    <property type="entry name" value="SF2_C_SNF"/>
    <property type="match status" value="1"/>
</dbReference>
<feature type="compositionally biased region" description="Basic and acidic residues" evidence="4">
    <location>
        <begin position="1"/>
        <end position="22"/>
    </location>
</feature>
<name>A0A1J9QHY3_9EURO</name>
<dbReference type="SMART" id="SM00490">
    <property type="entry name" value="HELICc"/>
    <property type="match status" value="1"/>
</dbReference>
<evidence type="ECO:0000256" key="2">
    <source>
        <dbReference type="ARBA" id="ARBA00022801"/>
    </source>
</evidence>
<evidence type="ECO:0000313" key="7">
    <source>
        <dbReference type="EMBL" id="OJD28089.1"/>
    </source>
</evidence>
<protein>
    <recommendedName>
        <fullName evidence="9">Helicase ATP-binding domain-containing protein</fullName>
    </recommendedName>
</protein>
<feature type="compositionally biased region" description="Polar residues" evidence="4">
    <location>
        <begin position="90"/>
        <end position="99"/>
    </location>
</feature>
<feature type="compositionally biased region" description="Basic and acidic residues" evidence="4">
    <location>
        <begin position="705"/>
        <end position="717"/>
    </location>
</feature>
<dbReference type="InterPro" id="IPR050628">
    <property type="entry name" value="SNF2_RAD54_helicase_TF"/>
</dbReference>
<dbReference type="InterPro" id="IPR038718">
    <property type="entry name" value="SNF2-like_sf"/>
</dbReference>
<dbReference type="GO" id="GO:0005524">
    <property type="term" value="F:ATP binding"/>
    <property type="evidence" value="ECO:0007669"/>
    <property type="project" value="UniProtKB-KW"/>
</dbReference>
<keyword evidence="2" id="KW-0378">Hydrolase</keyword>
<dbReference type="Pfam" id="PF00271">
    <property type="entry name" value="Helicase_C"/>
    <property type="match status" value="1"/>
</dbReference>
<feature type="domain" description="Helicase ATP-binding" evidence="5">
    <location>
        <begin position="290"/>
        <end position="479"/>
    </location>
</feature>
<proteinExistence type="predicted"/>
<dbReference type="VEuPathDB" id="FungiDB:ACJ73_00516"/>
<dbReference type="SUPFAM" id="SSF52540">
    <property type="entry name" value="P-loop containing nucleoside triphosphate hydrolases"/>
    <property type="match status" value="2"/>
</dbReference>
<feature type="compositionally biased region" description="Acidic residues" evidence="4">
    <location>
        <begin position="785"/>
        <end position="795"/>
    </location>
</feature>
<feature type="compositionally biased region" description="Acidic residues" evidence="4">
    <location>
        <begin position="246"/>
        <end position="262"/>
    </location>
</feature>
<dbReference type="CDD" id="cd18008">
    <property type="entry name" value="DEXDc_SHPRH-like"/>
    <property type="match status" value="1"/>
</dbReference>
<dbReference type="GO" id="GO:0005634">
    <property type="term" value="C:nucleus"/>
    <property type="evidence" value="ECO:0007669"/>
    <property type="project" value="TreeGrafter"/>
</dbReference>
<feature type="region of interest" description="Disordered" evidence="4">
    <location>
        <begin position="1"/>
        <end position="100"/>
    </location>
</feature>
<dbReference type="Proteomes" id="UP000242791">
    <property type="component" value="Unassembled WGS sequence"/>
</dbReference>
<dbReference type="STRING" id="1658174.A0A1J9QHY3"/>
<dbReference type="PANTHER" id="PTHR45626:SF14">
    <property type="entry name" value="ATP-DEPENDENT DNA HELICASE (EUROFUNG)"/>
    <property type="match status" value="1"/>
</dbReference>
<feature type="compositionally biased region" description="Acidic residues" evidence="4">
    <location>
        <begin position="818"/>
        <end position="833"/>
    </location>
</feature>
<dbReference type="InterPro" id="IPR049730">
    <property type="entry name" value="SNF2/RAD54-like_C"/>
</dbReference>
<dbReference type="GO" id="GO:0016787">
    <property type="term" value="F:hydrolase activity"/>
    <property type="evidence" value="ECO:0007669"/>
    <property type="project" value="UniProtKB-KW"/>
</dbReference>
<feature type="compositionally biased region" description="Polar residues" evidence="4">
    <location>
        <begin position="1055"/>
        <end position="1070"/>
    </location>
</feature>
<dbReference type="EMBL" id="LGTZ01000036">
    <property type="protein sequence ID" value="OJD28089.1"/>
    <property type="molecule type" value="Genomic_DNA"/>
</dbReference>